<protein>
    <submittedName>
        <fullName evidence="2">Uncharacterized protein</fullName>
    </submittedName>
</protein>
<dbReference type="InterPro" id="IPR011990">
    <property type="entry name" value="TPR-like_helical_dom_sf"/>
</dbReference>
<dbReference type="Pfam" id="PF13181">
    <property type="entry name" value="TPR_8"/>
    <property type="match status" value="2"/>
</dbReference>
<feature type="repeat" description="TPR" evidence="1">
    <location>
        <begin position="209"/>
        <end position="242"/>
    </location>
</feature>
<comment type="caution">
    <text evidence="2">The sequence shown here is derived from an EMBL/GenBank/DDBJ whole genome shotgun (WGS) entry which is preliminary data.</text>
</comment>
<accession>A0A1V1P9G2</accession>
<dbReference type="AlphaFoldDB" id="A0A1V1P9G2"/>
<name>A0A1V1P9G2_9BACT</name>
<dbReference type="Proteomes" id="UP000189670">
    <property type="component" value="Unassembled WGS sequence"/>
</dbReference>
<evidence type="ECO:0000256" key="1">
    <source>
        <dbReference type="PROSITE-ProRule" id="PRU00339"/>
    </source>
</evidence>
<proteinExistence type="predicted"/>
<dbReference type="EMBL" id="ATBP01000257">
    <property type="protein sequence ID" value="ETR71527.1"/>
    <property type="molecule type" value="Genomic_DNA"/>
</dbReference>
<dbReference type="InterPro" id="IPR019734">
    <property type="entry name" value="TPR_rpt"/>
</dbReference>
<dbReference type="Gene3D" id="1.25.40.10">
    <property type="entry name" value="Tetratricopeptide repeat domain"/>
    <property type="match status" value="2"/>
</dbReference>
<organism evidence="2 3">
    <name type="scientific">Candidatus Magnetoglobus multicellularis str. Araruama</name>
    <dbReference type="NCBI Taxonomy" id="890399"/>
    <lineage>
        <taxon>Bacteria</taxon>
        <taxon>Pseudomonadati</taxon>
        <taxon>Thermodesulfobacteriota</taxon>
        <taxon>Desulfobacteria</taxon>
        <taxon>Desulfobacterales</taxon>
        <taxon>Desulfobacteraceae</taxon>
        <taxon>Candidatus Magnetoglobus</taxon>
    </lineage>
</organism>
<sequence length="267" mass="30632">MRPLFISKGEKTMKKLFMVGLILMLLSGIASSADQFASLKAEGDAVWGERDNLNQLKKCIAAYEKALKIKSDSVILSRLSIGYFWFGNLHPGKNNIQIRKDAYQKGMEYARQLTKINPKNVAGIFWDATNNASYCNEVGVMKSAMNIGTIKEQAREVIKLERYYYRGGPQRLLARVYWGTPRFFRKWGEGLSDGADLINDALSKYPNFTLSYIFLGDIYWEMGEKKKARQTFEKVLTIPENVIPEFSAENRRDRKTAKEKLKEYFGL</sequence>
<dbReference type="SUPFAM" id="SSF48452">
    <property type="entry name" value="TPR-like"/>
    <property type="match status" value="1"/>
</dbReference>
<evidence type="ECO:0000313" key="3">
    <source>
        <dbReference type="Proteomes" id="UP000189670"/>
    </source>
</evidence>
<reference evidence="3" key="1">
    <citation type="submission" date="2012-11" db="EMBL/GenBank/DDBJ databases">
        <authorList>
            <person name="Lucero-Rivera Y.E."/>
            <person name="Tovar-Ramirez D."/>
        </authorList>
    </citation>
    <scope>NUCLEOTIDE SEQUENCE [LARGE SCALE GENOMIC DNA]</scope>
    <source>
        <strain evidence="3">Araruama</strain>
    </source>
</reference>
<dbReference type="PROSITE" id="PS50005">
    <property type="entry name" value="TPR"/>
    <property type="match status" value="1"/>
</dbReference>
<keyword evidence="1" id="KW-0802">TPR repeat</keyword>
<evidence type="ECO:0000313" key="2">
    <source>
        <dbReference type="EMBL" id="ETR71527.1"/>
    </source>
</evidence>
<gene>
    <name evidence="2" type="ORF">OMM_02424</name>
</gene>